<evidence type="ECO:0000256" key="2">
    <source>
        <dbReference type="ARBA" id="ARBA00007400"/>
    </source>
</evidence>
<dbReference type="AlphaFoldDB" id="A0A098EIS3"/>
<feature type="transmembrane region" description="Helical" evidence="7">
    <location>
        <begin position="314"/>
        <end position="339"/>
    </location>
</feature>
<dbReference type="PANTHER" id="PTHR40074">
    <property type="entry name" value="O-ACETYLTRANSFERASE WECH"/>
    <property type="match status" value="1"/>
</dbReference>
<evidence type="ECO:0000313" key="9">
    <source>
        <dbReference type="EMBL" id="CEG22178.1"/>
    </source>
</evidence>
<keyword evidence="4 7" id="KW-0812">Transmembrane</keyword>
<evidence type="ECO:0000313" key="10">
    <source>
        <dbReference type="Proteomes" id="UP000043699"/>
    </source>
</evidence>
<reference evidence="9 10" key="1">
    <citation type="submission" date="2014-09" db="EMBL/GenBank/DDBJ databases">
        <authorList>
            <person name="Urmite Genomes Urmite Genomes"/>
        </authorList>
    </citation>
    <scope>NUCLEOTIDE SEQUENCE [LARGE SCALE GENOMIC DNA]</scope>
    <source>
        <strain evidence="9 10">ES2</strain>
    </source>
</reference>
<feature type="transmembrane region" description="Helical" evidence="7">
    <location>
        <begin position="86"/>
        <end position="108"/>
    </location>
</feature>
<dbReference type="Proteomes" id="UP000043699">
    <property type="component" value="Unassembled WGS sequence"/>
</dbReference>
<comment type="similarity">
    <text evidence="2">Belongs to the acyltransferase 3 family.</text>
</comment>
<dbReference type="RefSeq" id="WP_052650899.1">
    <property type="nucleotide sequence ID" value="NZ_CCXS01000001.1"/>
</dbReference>
<feature type="transmembrane region" description="Helical" evidence="7">
    <location>
        <begin position="128"/>
        <end position="150"/>
    </location>
</feature>
<feature type="transmembrane region" description="Helical" evidence="7">
    <location>
        <begin position="286"/>
        <end position="308"/>
    </location>
</feature>
<evidence type="ECO:0000256" key="1">
    <source>
        <dbReference type="ARBA" id="ARBA00004651"/>
    </source>
</evidence>
<comment type="subcellular location">
    <subcellularLocation>
        <location evidence="1">Cell membrane</location>
        <topology evidence="1">Multi-pass membrane protein</topology>
    </subcellularLocation>
</comment>
<dbReference type="STRING" id="1499687.BN1080_01100"/>
<keyword evidence="9" id="KW-0012">Acyltransferase</keyword>
<keyword evidence="10" id="KW-1185">Reference proteome</keyword>
<evidence type="ECO:0000256" key="5">
    <source>
        <dbReference type="ARBA" id="ARBA00022989"/>
    </source>
</evidence>
<keyword evidence="3" id="KW-1003">Cell membrane</keyword>
<feature type="transmembrane region" description="Helical" evidence="7">
    <location>
        <begin position="9"/>
        <end position="28"/>
    </location>
</feature>
<protein>
    <submittedName>
        <fullName evidence="9">Acyltransferase family protein</fullName>
    </submittedName>
</protein>
<keyword evidence="9" id="KW-0808">Transferase</keyword>
<dbReference type="GO" id="GO:0016413">
    <property type="term" value="F:O-acetyltransferase activity"/>
    <property type="evidence" value="ECO:0007669"/>
    <property type="project" value="TreeGrafter"/>
</dbReference>
<accession>A0A098EIS3</accession>
<gene>
    <name evidence="9" type="ORF">BN1080_01100</name>
</gene>
<feature type="transmembrane region" description="Helical" evidence="7">
    <location>
        <begin position="48"/>
        <end position="66"/>
    </location>
</feature>
<dbReference type="GO" id="GO:0009246">
    <property type="term" value="P:enterobacterial common antigen biosynthetic process"/>
    <property type="evidence" value="ECO:0007669"/>
    <property type="project" value="TreeGrafter"/>
</dbReference>
<feature type="transmembrane region" description="Helical" evidence="7">
    <location>
        <begin position="184"/>
        <end position="203"/>
    </location>
</feature>
<dbReference type="OrthoDB" id="65129at2"/>
<evidence type="ECO:0000256" key="6">
    <source>
        <dbReference type="ARBA" id="ARBA00023136"/>
    </source>
</evidence>
<proteinExistence type="inferred from homology"/>
<dbReference type="PANTHER" id="PTHR40074:SF2">
    <property type="entry name" value="O-ACETYLTRANSFERASE WECH"/>
    <property type="match status" value="1"/>
</dbReference>
<evidence type="ECO:0000256" key="3">
    <source>
        <dbReference type="ARBA" id="ARBA00022475"/>
    </source>
</evidence>
<feature type="transmembrane region" description="Helical" evidence="7">
    <location>
        <begin position="159"/>
        <end position="178"/>
    </location>
</feature>
<dbReference type="InterPro" id="IPR002656">
    <property type="entry name" value="Acyl_transf_3_dom"/>
</dbReference>
<dbReference type="Pfam" id="PF01757">
    <property type="entry name" value="Acyl_transf_3"/>
    <property type="match status" value="1"/>
</dbReference>
<keyword evidence="6 7" id="KW-0472">Membrane</keyword>
<evidence type="ECO:0000256" key="4">
    <source>
        <dbReference type="ARBA" id="ARBA00022692"/>
    </source>
</evidence>
<dbReference type="EMBL" id="CCXS01000001">
    <property type="protein sequence ID" value="CEG22178.1"/>
    <property type="molecule type" value="Genomic_DNA"/>
</dbReference>
<feature type="domain" description="Acyltransferase 3" evidence="8">
    <location>
        <begin position="6"/>
        <end position="338"/>
    </location>
</feature>
<name>A0A098EIS3_9BACL</name>
<sequence>MKKEIKSIYYIRVFAMMMVVLVHVTAPYSHLFSPNTIQHMSYHFLNNIVRVEAGLFIMLVGIVFFYNYRNREWTPKVLFDYFRKRVVYILIPYVVWCIIYEADAIHYNHKVFDLAGIIDNIIDGGSKYQLHFISLVVQFYLIFPVLMFIVQKSAFLRKYLWLVGIVLEFVYYFANLKYQLVTGPFFMSTIAAFLLGAWIGLHYEELAAKVTRTKTVWLFFAFLSMAIPYVLIRYQNAFNTRVPIPEELYKLIGIGFLVVGGWFFFNLCERFVTAFAETTTLKIKNIAYYSFGFYLMHPYVITQVNIYFPIRDGWYSWHFMIFFQYLLVAVICYFVIWWFHRFIPFASFVYGKLPKNAPLFWQVQKPDEKGPEVYPVSNEGYRKET</sequence>
<feature type="transmembrane region" description="Helical" evidence="7">
    <location>
        <begin position="248"/>
        <end position="265"/>
    </location>
</feature>
<dbReference type="GO" id="GO:0005886">
    <property type="term" value="C:plasma membrane"/>
    <property type="evidence" value="ECO:0007669"/>
    <property type="project" value="UniProtKB-SubCell"/>
</dbReference>
<feature type="transmembrane region" description="Helical" evidence="7">
    <location>
        <begin position="215"/>
        <end position="236"/>
    </location>
</feature>
<evidence type="ECO:0000256" key="7">
    <source>
        <dbReference type="SAM" id="Phobius"/>
    </source>
</evidence>
<evidence type="ECO:0000259" key="8">
    <source>
        <dbReference type="Pfam" id="PF01757"/>
    </source>
</evidence>
<organism evidence="9 10">
    <name type="scientific">Planococcus massiliensis</name>
    <dbReference type="NCBI Taxonomy" id="1499687"/>
    <lineage>
        <taxon>Bacteria</taxon>
        <taxon>Bacillati</taxon>
        <taxon>Bacillota</taxon>
        <taxon>Bacilli</taxon>
        <taxon>Bacillales</taxon>
        <taxon>Caryophanaceae</taxon>
        <taxon>Planococcus</taxon>
    </lineage>
</organism>
<keyword evidence="5 7" id="KW-1133">Transmembrane helix</keyword>